<dbReference type="Proteomes" id="UP000292385">
    <property type="component" value="Unassembled WGS sequence"/>
</dbReference>
<evidence type="ECO:0008006" key="3">
    <source>
        <dbReference type="Google" id="ProtNLM"/>
    </source>
</evidence>
<gene>
    <name evidence="1" type="ORF">E0H58_02345</name>
</gene>
<proteinExistence type="predicted"/>
<sequence length="91" mass="9327">MNDWQAARLAAVLCGSPVIDARGALIGRVESVCADQLDTNSDCGVMIRASGVEGRELFVTPAQIACVADDHVRLSVTAEAIAASRTGTGPG</sequence>
<evidence type="ECO:0000313" key="2">
    <source>
        <dbReference type="Proteomes" id="UP000292385"/>
    </source>
</evidence>
<dbReference type="EMBL" id="SJJY01000001">
    <property type="protein sequence ID" value="TCC26871.1"/>
    <property type="molecule type" value="Genomic_DNA"/>
</dbReference>
<reference evidence="1 2" key="1">
    <citation type="submission" date="2019-02" db="EMBL/GenBank/DDBJ databases">
        <title>Kribbella capetownensis sp. nov. and Kribbella speibonae sp. nov., isolated from soil.</title>
        <authorList>
            <person name="Curtis S.M."/>
            <person name="Norton I."/>
            <person name="Everest G.J."/>
            <person name="Meyers P.R."/>
        </authorList>
    </citation>
    <scope>NUCLEOTIDE SEQUENCE [LARGE SCALE GENOMIC DNA]</scope>
    <source>
        <strain evidence="1 2">SK5</strain>
    </source>
</reference>
<organism evidence="1 2">
    <name type="scientific">Kribbella speibonae</name>
    <dbReference type="NCBI Taxonomy" id="1572660"/>
    <lineage>
        <taxon>Bacteria</taxon>
        <taxon>Bacillati</taxon>
        <taxon>Actinomycetota</taxon>
        <taxon>Actinomycetes</taxon>
        <taxon>Propionibacteriales</taxon>
        <taxon>Kribbellaceae</taxon>
        <taxon>Kribbella</taxon>
    </lineage>
</organism>
<keyword evidence="2" id="KW-1185">Reference proteome</keyword>
<accession>A0ABY2ABJ3</accession>
<comment type="caution">
    <text evidence="1">The sequence shown here is derived from an EMBL/GenBank/DDBJ whole genome shotgun (WGS) entry which is preliminary data.</text>
</comment>
<name>A0ABY2ABJ3_9ACTN</name>
<dbReference type="RefSeq" id="WP_131459524.1">
    <property type="nucleotide sequence ID" value="NZ_SJJY01000001.1"/>
</dbReference>
<protein>
    <recommendedName>
        <fullName evidence="3">PRC-barrel domain-containing protein</fullName>
    </recommendedName>
</protein>
<evidence type="ECO:0000313" key="1">
    <source>
        <dbReference type="EMBL" id="TCC26871.1"/>
    </source>
</evidence>